<reference evidence="1 2" key="1">
    <citation type="journal article" date="2022" name="Nat. Ecol. Evol.">
        <title>A masculinizing supergene underlies an exaggerated male reproductive morph in a spider.</title>
        <authorList>
            <person name="Hendrickx F."/>
            <person name="De Corte Z."/>
            <person name="Sonet G."/>
            <person name="Van Belleghem S.M."/>
            <person name="Kostlbacher S."/>
            <person name="Vangestel C."/>
        </authorList>
    </citation>
    <scope>NUCLEOTIDE SEQUENCE [LARGE SCALE GENOMIC DNA]</scope>
    <source>
        <strain evidence="1">W744_W776</strain>
    </source>
</reference>
<accession>A0AAV6TCY6</accession>
<name>A0AAV6TCY6_9ARAC</name>
<organism evidence="1 2">
    <name type="scientific">Oedothorax gibbosus</name>
    <dbReference type="NCBI Taxonomy" id="931172"/>
    <lineage>
        <taxon>Eukaryota</taxon>
        <taxon>Metazoa</taxon>
        <taxon>Ecdysozoa</taxon>
        <taxon>Arthropoda</taxon>
        <taxon>Chelicerata</taxon>
        <taxon>Arachnida</taxon>
        <taxon>Araneae</taxon>
        <taxon>Araneomorphae</taxon>
        <taxon>Entelegynae</taxon>
        <taxon>Araneoidea</taxon>
        <taxon>Linyphiidae</taxon>
        <taxon>Erigoninae</taxon>
        <taxon>Oedothorax</taxon>
    </lineage>
</organism>
<dbReference type="Proteomes" id="UP000827092">
    <property type="component" value="Unassembled WGS sequence"/>
</dbReference>
<comment type="caution">
    <text evidence="1">The sequence shown here is derived from an EMBL/GenBank/DDBJ whole genome shotgun (WGS) entry which is preliminary data.</text>
</comment>
<evidence type="ECO:0000313" key="1">
    <source>
        <dbReference type="EMBL" id="KAG8155775.1"/>
    </source>
</evidence>
<dbReference type="EMBL" id="JAFNEN010006611">
    <property type="protein sequence ID" value="KAG8155775.1"/>
    <property type="molecule type" value="Genomic_DNA"/>
</dbReference>
<gene>
    <name evidence="1" type="ORF">JTE90_014219</name>
</gene>
<evidence type="ECO:0000313" key="2">
    <source>
        <dbReference type="Proteomes" id="UP000827092"/>
    </source>
</evidence>
<protein>
    <submittedName>
        <fullName evidence="1">Uncharacterized protein</fullName>
    </submittedName>
</protein>
<proteinExistence type="predicted"/>
<sequence>MIRGLGAETISTYSSTLMGRSPALHDLRPDETDESGPVGHFVSRTGAVGLNQTPVKASRCETLMRPHEGVGALTVRTMAWKSEFAKELPSWSENINAASESDGRGGVRWKVPGVSPPWEPPPVQILVVVAHTQVRALRTEAGEGFHVNSS</sequence>
<dbReference type="AlphaFoldDB" id="A0AAV6TCY6"/>
<keyword evidence="2" id="KW-1185">Reference proteome</keyword>